<comment type="caution">
    <text evidence="1">The sequence shown here is derived from an EMBL/GenBank/DDBJ whole genome shotgun (WGS) entry which is preliminary data.</text>
</comment>
<name>A0A7W2EER8_9BURK</name>
<dbReference type="InterPro" id="IPR049457">
    <property type="entry name" value="Emfourin"/>
</dbReference>
<keyword evidence="2" id="KW-1185">Reference proteome</keyword>
<dbReference type="Pfam" id="PF20242">
    <property type="entry name" value="Emfourin"/>
    <property type="match status" value="1"/>
</dbReference>
<proteinExistence type="predicted"/>
<sequence>MNSTGGFTGPAGAQTRTADTAALSAGDGARLRQLVRDCDFFALPASMQSPAPQSWDFLYTLTVQADDGLRHTVSYHLDAAPPALRELTAALDARAPD</sequence>
<dbReference type="EMBL" id="JACEZS010000002">
    <property type="protein sequence ID" value="MBA5604598.1"/>
    <property type="molecule type" value="Genomic_DNA"/>
</dbReference>
<evidence type="ECO:0000313" key="1">
    <source>
        <dbReference type="EMBL" id="MBA5604598.1"/>
    </source>
</evidence>
<gene>
    <name evidence="1" type="ORF">H3H36_04380</name>
</gene>
<reference evidence="1 2" key="1">
    <citation type="submission" date="2020-07" db="EMBL/GenBank/DDBJ databases">
        <title>Novel species isolated from subtropical streams in China.</title>
        <authorList>
            <person name="Lu H."/>
        </authorList>
    </citation>
    <scope>NUCLEOTIDE SEQUENCE [LARGE SCALE GENOMIC DNA]</scope>
    <source>
        <strain evidence="1 2">FT3S</strain>
    </source>
</reference>
<dbReference type="Proteomes" id="UP000566711">
    <property type="component" value="Unassembled WGS sequence"/>
</dbReference>
<accession>A0A7W2EER8</accession>
<organism evidence="1 2">
    <name type="scientific">Rugamonas fusca</name>
    <dbReference type="NCBI Taxonomy" id="2758568"/>
    <lineage>
        <taxon>Bacteria</taxon>
        <taxon>Pseudomonadati</taxon>
        <taxon>Pseudomonadota</taxon>
        <taxon>Betaproteobacteria</taxon>
        <taxon>Burkholderiales</taxon>
        <taxon>Oxalobacteraceae</taxon>
        <taxon>Telluria group</taxon>
        <taxon>Rugamonas</taxon>
    </lineage>
</organism>
<dbReference type="AlphaFoldDB" id="A0A7W2EER8"/>
<evidence type="ECO:0000313" key="2">
    <source>
        <dbReference type="Proteomes" id="UP000566711"/>
    </source>
</evidence>
<protein>
    <submittedName>
        <fullName evidence="1">Uncharacterized protein</fullName>
    </submittedName>
</protein>